<reference evidence="5" key="1">
    <citation type="submission" date="2022-06" db="EMBL/GenBank/DDBJ databases">
        <title>Aeoliella straminimaris, a novel planctomycete from sediments.</title>
        <authorList>
            <person name="Vitorino I.R."/>
            <person name="Lage O.M."/>
        </authorList>
    </citation>
    <scope>NUCLEOTIDE SEQUENCE</scope>
    <source>
        <strain evidence="5">ICT_H6.2</strain>
    </source>
</reference>
<accession>A0A9X2JHL9</accession>
<dbReference type="Pfam" id="PF00149">
    <property type="entry name" value="Metallophos"/>
    <property type="match status" value="1"/>
</dbReference>
<dbReference type="InterPro" id="IPR051158">
    <property type="entry name" value="Metallophosphoesterase_sf"/>
</dbReference>
<evidence type="ECO:0000259" key="4">
    <source>
        <dbReference type="Pfam" id="PF00149"/>
    </source>
</evidence>
<evidence type="ECO:0000313" key="6">
    <source>
        <dbReference type="Proteomes" id="UP001155241"/>
    </source>
</evidence>
<dbReference type="GO" id="GO:0009245">
    <property type="term" value="P:lipid A biosynthetic process"/>
    <property type="evidence" value="ECO:0007669"/>
    <property type="project" value="TreeGrafter"/>
</dbReference>
<dbReference type="EMBL" id="JAMXLR010000039">
    <property type="protein sequence ID" value="MCO6044773.1"/>
    <property type="molecule type" value="Genomic_DNA"/>
</dbReference>
<feature type="domain" description="Calcineurin-like phosphoesterase" evidence="4">
    <location>
        <begin position="147"/>
        <end position="355"/>
    </location>
</feature>
<keyword evidence="1" id="KW-0479">Metal-binding</keyword>
<dbReference type="InterPro" id="IPR004843">
    <property type="entry name" value="Calcineurin-like_PHP"/>
</dbReference>
<gene>
    <name evidence="5" type="ORF">NG895_12725</name>
</gene>
<keyword evidence="6" id="KW-1185">Reference proteome</keyword>
<feature type="signal peptide" evidence="3">
    <location>
        <begin position="1"/>
        <end position="22"/>
    </location>
</feature>
<dbReference type="GO" id="GO:0046872">
    <property type="term" value="F:metal ion binding"/>
    <property type="evidence" value="ECO:0007669"/>
    <property type="project" value="UniProtKB-KW"/>
</dbReference>
<proteinExistence type="predicted"/>
<evidence type="ECO:0000256" key="1">
    <source>
        <dbReference type="ARBA" id="ARBA00022723"/>
    </source>
</evidence>
<dbReference type="InterPro" id="IPR029052">
    <property type="entry name" value="Metallo-depent_PP-like"/>
</dbReference>
<dbReference type="GO" id="GO:0016020">
    <property type="term" value="C:membrane"/>
    <property type="evidence" value="ECO:0007669"/>
    <property type="project" value="GOC"/>
</dbReference>
<keyword evidence="2" id="KW-0378">Hydrolase</keyword>
<name>A0A9X2JHL9_9BACT</name>
<comment type="caution">
    <text evidence="5">The sequence shown here is derived from an EMBL/GenBank/DDBJ whole genome shotgun (WGS) entry which is preliminary data.</text>
</comment>
<evidence type="ECO:0000256" key="3">
    <source>
        <dbReference type="SAM" id="SignalP"/>
    </source>
</evidence>
<dbReference type="SUPFAM" id="SSF56300">
    <property type="entry name" value="Metallo-dependent phosphatases"/>
    <property type="match status" value="1"/>
</dbReference>
<dbReference type="GO" id="GO:0008758">
    <property type="term" value="F:UDP-2,3-diacylglucosamine hydrolase activity"/>
    <property type="evidence" value="ECO:0007669"/>
    <property type="project" value="TreeGrafter"/>
</dbReference>
<dbReference type="RefSeq" id="WP_252852889.1">
    <property type="nucleotide sequence ID" value="NZ_JAMXLR010000039.1"/>
</dbReference>
<organism evidence="5 6">
    <name type="scientific">Aeoliella straminimaris</name>
    <dbReference type="NCBI Taxonomy" id="2954799"/>
    <lineage>
        <taxon>Bacteria</taxon>
        <taxon>Pseudomonadati</taxon>
        <taxon>Planctomycetota</taxon>
        <taxon>Planctomycetia</taxon>
        <taxon>Pirellulales</taxon>
        <taxon>Lacipirellulaceae</taxon>
        <taxon>Aeoliella</taxon>
    </lineage>
</organism>
<dbReference type="Proteomes" id="UP001155241">
    <property type="component" value="Unassembled WGS sequence"/>
</dbReference>
<evidence type="ECO:0000256" key="2">
    <source>
        <dbReference type="ARBA" id="ARBA00022801"/>
    </source>
</evidence>
<dbReference type="PANTHER" id="PTHR31302:SF31">
    <property type="entry name" value="PHOSPHODIESTERASE YAEI"/>
    <property type="match status" value="1"/>
</dbReference>
<dbReference type="AlphaFoldDB" id="A0A9X2JHL9"/>
<evidence type="ECO:0000313" key="5">
    <source>
        <dbReference type="EMBL" id="MCO6044773.1"/>
    </source>
</evidence>
<feature type="chain" id="PRO_5040771653" evidence="3">
    <location>
        <begin position="23"/>
        <end position="411"/>
    </location>
</feature>
<sequence>MDRRVFLGAAPLSAFAFQPAQAAATVAAGPVLAGPPVVQHPGPRGFTIAFALGGLATGWVEWGLAPDQLDRQVIPRRGGLIDASDRALAVRVELDDPISADQPIYYRVAAQGLAYRNAYQLTRAEPEFGAIQSLRLPKTDSESFLLAMVNDTHENSETLSQLHATLERLEPDALLWCGDTCNDFDAADHPEQVTLAPLGQRDSGWASRWPLLFVPGNHDVRGQRARELHDCLPGWPGQADLPYCQAVRLGPIGLVMLDTGEDKPDRHPVFAGTAAYEPYRKAQTEWLREALASPAMATAPFKIAACHIPLRGVPGESDGTTLEGYANHCGDAARQWLPVLAEHGVRLVLSGHTHSTRIDDPTPEMPVMQVVGGGPRPAAASLTTLHATPERLVLSIEHLNGDEWMRREFRA</sequence>
<dbReference type="Gene3D" id="3.60.21.10">
    <property type="match status" value="1"/>
</dbReference>
<protein>
    <submittedName>
        <fullName evidence="5">Metallophosphoesterase</fullName>
    </submittedName>
</protein>
<keyword evidence="3" id="KW-0732">Signal</keyword>
<dbReference type="PANTHER" id="PTHR31302">
    <property type="entry name" value="TRANSMEMBRANE PROTEIN WITH METALLOPHOSPHOESTERASE DOMAIN-RELATED"/>
    <property type="match status" value="1"/>
</dbReference>